<sequence length="246" mass="26294">MSCTWPVSYTCLPDVASPEDAAQLQAAVDTAVNVLWSFTGRQYGCCPLIVRPCPQQREHHLFWIPGYAWYPVLDAGVWQNIACGCGPTCTVGGPGVVHLPGPVCSVTEVRIDGATVDSSTWVLEGDRLYAASGQWPSQDLSRPAGSPGTWSVEFLQGYPPPVGAAAAVGALALEFWKLCRGEKCRLPRGVESVSRQGVSMKIADPTAMFENFQTGIPEVDLWIAAVNPHRLAAPPAVLSPDYRGGA</sequence>
<dbReference type="RefSeq" id="WP_039782308.1">
    <property type="nucleotide sequence ID" value="NZ_JAAXOR010000007.1"/>
</dbReference>
<evidence type="ECO:0000313" key="2">
    <source>
        <dbReference type="Proteomes" id="UP000215506"/>
    </source>
</evidence>
<name>A0A231GTE2_9NOCA</name>
<protein>
    <recommendedName>
        <fullName evidence="3">Head-to-tail adaptor</fullName>
    </recommendedName>
</protein>
<organism evidence="1 2">
    <name type="scientific">Nocardia cerradoensis</name>
    <dbReference type="NCBI Taxonomy" id="85688"/>
    <lineage>
        <taxon>Bacteria</taxon>
        <taxon>Bacillati</taxon>
        <taxon>Actinomycetota</taxon>
        <taxon>Actinomycetes</taxon>
        <taxon>Mycobacteriales</taxon>
        <taxon>Nocardiaceae</taxon>
        <taxon>Nocardia</taxon>
    </lineage>
</organism>
<gene>
    <name evidence="1" type="ORF">B7C42_08032</name>
</gene>
<keyword evidence="2" id="KW-1185">Reference proteome</keyword>
<dbReference type="Proteomes" id="UP000215506">
    <property type="component" value="Unassembled WGS sequence"/>
</dbReference>
<comment type="caution">
    <text evidence="1">The sequence shown here is derived from an EMBL/GenBank/DDBJ whole genome shotgun (WGS) entry which is preliminary data.</text>
</comment>
<reference evidence="1 2" key="1">
    <citation type="submission" date="2017-07" db="EMBL/GenBank/DDBJ databases">
        <title>First draft Genome Sequence of Nocardia cerradoensis isolated from human infection.</title>
        <authorList>
            <person name="Carrasco G."/>
        </authorList>
    </citation>
    <scope>NUCLEOTIDE SEQUENCE [LARGE SCALE GENOMIC DNA]</scope>
    <source>
        <strain evidence="1 2">CNM20130759</strain>
    </source>
</reference>
<dbReference type="AlphaFoldDB" id="A0A231GTE2"/>
<evidence type="ECO:0000313" key="1">
    <source>
        <dbReference type="EMBL" id="OXR39886.1"/>
    </source>
</evidence>
<accession>A0A231GTE2</accession>
<dbReference type="EMBL" id="NGAF01000053">
    <property type="protein sequence ID" value="OXR39886.1"/>
    <property type="molecule type" value="Genomic_DNA"/>
</dbReference>
<proteinExistence type="predicted"/>
<evidence type="ECO:0008006" key="3">
    <source>
        <dbReference type="Google" id="ProtNLM"/>
    </source>
</evidence>